<feature type="compositionally biased region" description="Polar residues" evidence="7">
    <location>
        <begin position="155"/>
        <end position="168"/>
    </location>
</feature>
<dbReference type="PANTHER" id="PTHR48041:SF89">
    <property type="entry name" value="FI03229P"/>
    <property type="match status" value="1"/>
</dbReference>
<feature type="region of interest" description="Disordered" evidence="7">
    <location>
        <begin position="113"/>
        <end position="194"/>
    </location>
</feature>
<dbReference type="GeneID" id="115877745"/>
<dbReference type="GO" id="GO:0016887">
    <property type="term" value="F:ATP hydrolysis activity"/>
    <property type="evidence" value="ECO:0007669"/>
    <property type="project" value="InterPro"/>
</dbReference>
<dbReference type="FunCoup" id="A0A6J2XGQ9">
    <property type="interactions" value="81"/>
</dbReference>
<dbReference type="Pfam" id="PF00005">
    <property type="entry name" value="ABC_tran"/>
    <property type="match status" value="1"/>
</dbReference>
<evidence type="ECO:0000256" key="7">
    <source>
        <dbReference type="SAM" id="MobiDB-lite"/>
    </source>
</evidence>
<feature type="region of interest" description="Disordered" evidence="7">
    <location>
        <begin position="1"/>
        <end position="35"/>
    </location>
</feature>
<dbReference type="InterPro" id="IPR043926">
    <property type="entry name" value="ABCG_dom"/>
</dbReference>
<keyword evidence="3" id="KW-0813">Transport</keyword>
<evidence type="ECO:0000259" key="9">
    <source>
        <dbReference type="PROSITE" id="PS50893"/>
    </source>
</evidence>
<dbReference type="KEGG" id="soy:115877745"/>
<feature type="domain" description="ABC transporter" evidence="9">
    <location>
        <begin position="322"/>
        <end position="571"/>
    </location>
</feature>
<feature type="compositionally biased region" description="Polar residues" evidence="7">
    <location>
        <begin position="132"/>
        <end position="141"/>
    </location>
</feature>
<feature type="transmembrane region" description="Helical" evidence="8">
    <location>
        <begin position="652"/>
        <end position="674"/>
    </location>
</feature>
<feature type="transmembrane region" description="Helical" evidence="8">
    <location>
        <begin position="774"/>
        <end position="798"/>
    </location>
</feature>
<feature type="compositionally biased region" description="Polar residues" evidence="7">
    <location>
        <begin position="24"/>
        <end position="35"/>
    </location>
</feature>
<proteinExistence type="inferred from homology"/>
<dbReference type="GO" id="GO:0005886">
    <property type="term" value="C:plasma membrane"/>
    <property type="evidence" value="ECO:0007669"/>
    <property type="project" value="TreeGrafter"/>
</dbReference>
<evidence type="ECO:0000256" key="6">
    <source>
        <dbReference type="ARBA" id="ARBA00023136"/>
    </source>
</evidence>
<sequence>MVRSRTPSQGGGSQGFEMERKYSVPSNPDSRAFSASASEDLHAWSIYRQNLNSDFTDSALGSTDKSPLPYGNFQLRDTTVQSILSHPRYGPKSALGSNMYTYLKFGLPRVFPPNHNSSNRSGRGTPQHFIRNASTRPQTRGQKLGSRGPREGSSGYDSSDNETSNQYKQNRKYRSDPDFRMQPTHPSYHHQEELHSPLPLAAMHQGGIRPSVGGQWNRNKSVSEANLLASEYNRPYHPPGLTPAHLRDPRRNSIAEFGHHGHHVIHHDIDHSVISHMSRPMSKAESQFSMPASRKGPSIIRTDYIAQEDDSGPGFIYPHLQVNQASLWPSSSSSCFASRNHLLLSEVSFEARGGDVLAVMATSEQEGTAILDMVAGRRRPAQGEILLNGQRVQKESLRKRVAYAQSDPNLCKDMTAVQIMRFHYDLKKPTEKLGYLKIDSTDRINLLIEELGLEQVRNTRVSSMTISERRRLNVACHLLQDTDVVVLDQPTRGMDIFDTFFLVEYLRQWANGGVGGNSMGRIVLLTLHPPTYEIFTMLSRILLISAGRTMFSGRRRDMLPYFALVDYPCPNYKNPSDYYLDLVTLDDLSAEAMLESSQRIEQLGEIFRQKQPPMSDPGPPSPLPMSVRSPNVLVQAFVLFTKAMIYTQPNTFISWLTLIIISASLSLILGAIFWDVPNTDPQLILNDRLGYHYSVMCLTPWPLLLYLTLNEVRKSRKTVERDIKDGLYGRITYIFTKTVINIFPSLFIWLIFVIPSYSMCGLYMQSLNNYDGFYIYIGVMLLYLSCLQAVHLAMVYLLPVSNTAAVIASFICTAFFLVGGYVLHFRDMAPYISWIRYISPTSWLLPYVLNRELSPEALESSSMTPVCRNKQVQHQDIIVQLPCPPPNGTQVLFNYGYLTSQNQTFDYGNVPIAMLVFYLVFFVLICLAFAFNCGRNNKKKHRRNGDTNKL</sequence>
<dbReference type="GO" id="GO:0005524">
    <property type="term" value="F:ATP binding"/>
    <property type="evidence" value="ECO:0007669"/>
    <property type="project" value="UniProtKB-KW"/>
</dbReference>
<keyword evidence="6 8" id="KW-0472">Membrane</keyword>
<dbReference type="InterPro" id="IPR013525">
    <property type="entry name" value="ABC2_TM"/>
</dbReference>
<evidence type="ECO:0000256" key="1">
    <source>
        <dbReference type="ARBA" id="ARBA00004141"/>
    </source>
</evidence>
<feature type="compositionally biased region" description="Polar residues" evidence="7">
    <location>
        <begin position="114"/>
        <end position="124"/>
    </location>
</feature>
<dbReference type="InterPro" id="IPR027417">
    <property type="entry name" value="P-loop_NTPase"/>
</dbReference>
<dbReference type="RefSeq" id="XP_030749909.1">
    <property type="nucleotide sequence ID" value="XM_030894049.1"/>
</dbReference>
<dbReference type="OrthoDB" id="66620at2759"/>
<dbReference type="PROSITE" id="PS50893">
    <property type="entry name" value="ABC_TRANSPORTER_2"/>
    <property type="match status" value="1"/>
</dbReference>
<keyword evidence="11" id="KW-0067">ATP-binding</keyword>
<keyword evidence="4 8" id="KW-0812">Transmembrane</keyword>
<feature type="transmembrane region" description="Helical" evidence="8">
    <location>
        <begin position="730"/>
        <end position="754"/>
    </location>
</feature>
<dbReference type="Gene3D" id="3.40.50.300">
    <property type="entry name" value="P-loop containing nucleotide triphosphate hydrolases"/>
    <property type="match status" value="1"/>
</dbReference>
<dbReference type="InParanoid" id="A0A6J2XGQ9"/>
<dbReference type="AlphaFoldDB" id="A0A6J2XGQ9"/>
<comment type="similarity">
    <text evidence="2">Belongs to the ABC transporter superfamily. ABCG family. Eye pigment precursor importer (TC 3.A.1.204) subfamily.</text>
</comment>
<evidence type="ECO:0000256" key="8">
    <source>
        <dbReference type="SAM" id="Phobius"/>
    </source>
</evidence>
<reference evidence="11" key="1">
    <citation type="submission" date="2025-08" db="UniProtKB">
        <authorList>
            <consortium name="RefSeq"/>
        </authorList>
    </citation>
    <scope>IDENTIFICATION</scope>
    <source>
        <tissue evidence="11">Gonads</tissue>
    </source>
</reference>
<feature type="transmembrane region" description="Helical" evidence="8">
    <location>
        <begin position="689"/>
        <end position="709"/>
    </location>
</feature>
<keyword evidence="10" id="KW-1185">Reference proteome</keyword>
<protein>
    <submittedName>
        <fullName evidence="11">ATP-binding cassette sub-family G member 8</fullName>
    </submittedName>
</protein>
<evidence type="ECO:0000313" key="10">
    <source>
        <dbReference type="Proteomes" id="UP000504635"/>
    </source>
</evidence>
<keyword evidence="11" id="KW-0547">Nucleotide-binding</keyword>
<evidence type="ECO:0000256" key="3">
    <source>
        <dbReference type="ARBA" id="ARBA00022448"/>
    </source>
</evidence>
<dbReference type="GO" id="GO:0140359">
    <property type="term" value="F:ABC-type transporter activity"/>
    <property type="evidence" value="ECO:0007669"/>
    <property type="project" value="InterPro"/>
</dbReference>
<evidence type="ECO:0000313" key="11">
    <source>
        <dbReference type="RefSeq" id="XP_030749909.1"/>
    </source>
</evidence>
<evidence type="ECO:0000256" key="4">
    <source>
        <dbReference type="ARBA" id="ARBA00022692"/>
    </source>
</evidence>
<keyword evidence="5 8" id="KW-1133">Transmembrane helix</keyword>
<evidence type="ECO:0000256" key="2">
    <source>
        <dbReference type="ARBA" id="ARBA00005814"/>
    </source>
</evidence>
<dbReference type="InterPro" id="IPR050352">
    <property type="entry name" value="ABCG_transporters"/>
</dbReference>
<gene>
    <name evidence="11" type="primary">LOC115877745</name>
</gene>
<dbReference type="SUPFAM" id="SSF52540">
    <property type="entry name" value="P-loop containing nucleoside triphosphate hydrolases"/>
    <property type="match status" value="1"/>
</dbReference>
<accession>A0A6J2XGQ9</accession>
<dbReference type="InterPro" id="IPR003439">
    <property type="entry name" value="ABC_transporter-like_ATP-bd"/>
</dbReference>
<dbReference type="Pfam" id="PF19055">
    <property type="entry name" value="ABC2_membrane_7"/>
    <property type="match status" value="1"/>
</dbReference>
<dbReference type="FunFam" id="3.40.50.300:FF:001695">
    <property type="entry name" value="ATP-binding cassette sub-family G member"/>
    <property type="match status" value="1"/>
</dbReference>
<name>A0A6J2XGQ9_SITOR</name>
<feature type="transmembrane region" description="Helical" evidence="8">
    <location>
        <begin position="805"/>
        <end position="824"/>
    </location>
</feature>
<evidence type="ECO:0000256" key="5">
    <source>
        <dbReference type="ARBA" id="ARBA00022989"/>
    </source>
</evidence>
<comment type="subcellular location">
    <subcellularLocation>
        <location evidence="1">Membrane</location>
        <topology evidence="1">Multi-pass membrane protein</topology>
    </subcellularLocation>
</comment>
<dbReference type="Proteomes" id="UP000504635">
    <property type="component" value="Unplaced"/>
</dbReference>
<feature type="transmembrane region" description="Helical" evidence="8">
    <location>
        <begin position="912"/>
        <end position="933"/>
    </location>
</feature>
<dbReference type="PANTHER" id="PTHR48041">
    <property type="entry name" value="ABC TRANSPORTER G FAMILY MEMBER 28"/>
    <property type="match status" value="1"/>
</dbReference>
<organism evidence="10 11">
    <name type="scientific">Sitophilus oryzae</name>
    <name type="common">Rice weevil</name>
    <name type="synonym">Curculio oryzae</name>
    <dbReference type="NCBI Taxonomy" id="7048"/>
    <lineage>
        <taxon>Eukaryota</taxon>
        <taxon>Metazoa</taxon>
        <taxon>Ecdysozoa</taxon>
        <taxon>Arthropoda</taxon>
        <taxon>Hexapoda</taxon>
        <taxon>Insecta</taxon>
        <taxon>Pterygota</taxon>
        <taxon>Neoptera</taxon>
        <taxon>Endopterygota</taxon>
        <taxon>Coleoptera</taxon>
        <taxon>Polyphaga</taxon>
        <taxon>Cucujiformia</taxon>
        <taxon>Curculionidae</taxon>
        <taxon>Dryophthorinae</taxon>
        <taxon>Sitophilus</taxon>
    </lineage>
</organism>
<dbReference type="Pfam" id="PF01061">
    <property type="entry name" value="ABC2_membrane"/>
    <property type="match status" value="1"/>
</dbReference>